<gene>
    <name evidence="1" type="ORF">ALP29_200518</name>
</gene>
<name>A0A3M5VV90_PSESX</name>
<sequence>MGNEIKALQNAGYKPQIGEVGNANWLGGDKFEERDGATKAVRDNLAALKAAGADILPWKDQFQDGKLRHHVGFSKSDQY</sequence>
<dbReference type="AlphaFoldDB" id="A0A3M5VV90"/>
<comment type="caution">
    <text evidence="1">The sequence shown here is derived from an EMBL/GenBank/DDBJ whole genome shotgun (WGS) entry which is preliminary data.</text>
</comment>
<dbReference type="Proteomes" id="UP000280395">
    <property type="component" value="Unassembled WGS sequence"/>
</dbReference>
<accession>A0A3M5VV90</accession>
<proteinExistence type="predicted"/>
<evidence type="ECO:0000313" key="2">
    <source>
        <dbReference type="Proteomes" id="UP000280395"/>
    </source>
</evidence>
<evidence type="ECO:0000313" key="1">
    <source>
        <dbReference type="EMBL" id="RMU62239.1"/>
    </source>
</evidence>
<dbReference type="EMBL" id="RBUA01000358">
    <property type="protein sequence ID" value="RMU62239.1"/>
    <property type="molecule type" value="Genomic_DNA"/>
</dbReference>
<organism evidence="1 2">
    <name type="scientific">Pseudomonas syringae pv. avii</name>
    <dbReference type="NCBI Taxonomy" id="663959"/>
    <lineage>
        <taxon>Bacteria</taxon>
        <taxon>Pseudomonadati</taxon>
        <taxon>Pseudomonadota</taxon>
        <taxon>Gammaproteobacteria</taxon>
        <taxon>Pseudomonadales</taxon>
        <taxon>Pseudomonadaceae</taxon>
        <taxon>Pseudomonas</taxon>
        <taxon>Pseudomonas syringae</taxon>
    </lineage>
</organism>
<protein>
    <submittedName>
        <fullName evidence="1">Uncharacterized protein</fullName>
    </submittedName>
</protein>
<reference evidence="1 2" key="1">
    <citation type="submission" date="2018-08" db="EMBL/GenBank/DDBJ databases">
        <title>Recombination of ecologically and evolutionarily significant loci maintains genetic cohesion in the Pseudomonas syringae species complex.</title>
        <authorList>
            <person name="Dillon M."/>
            <person name="Thakur S."/>
            <person name="Almeida R.N.D."/>
            <person name="Weir B.S."/>
            <person name="Guttman D.S."/>
        </authorList>
    </citation>
    <scope>NUCLEOTIDE SEQUENCE [LARGE SCALE GENOMIC DNA]</scope>
    <source>
        <strain evidence="1 2">ICMP 14479</strain>
    </source>
</reference>